<feature type="active site" description="Proton acceptor" evidence="9">
    <location>
        <position position="336"/>
    </location>
</feature>
<protein>
    <recommendedName>
        <fullName evidence="12">Aminopeptidase</fullName>
        <ecNumber evidence="12">3.4.11.-</ecNumber>
    </recommendedName>
</protein>
<feature type="binding site" evidence="10">
    <location>
        <position position="335"/>
    </location>
    <ligand>
        <name>Zn(2+)</name>
        <dbReference type="ChEBI" id="CHEBI:29105"/>
        <note>catalytic</note>
    </ligand>
</feature>
<keyword evidence="8 12" id="KW-0482">Metalloprotease</keyword>
<evidence type="ECO:0000256" key="8">
    <source>
        <dbReference type="ARBA" id="ARBA00023049"/>
    </source>
</evidence>
<proteinExistence type="inferred from homology"/>
<dbReference type="GO" id="GO:0016285">
    <property type="term" value="F:alanyl aminopeptidase activity"/>
    <property type="evidence" value="ECO:0007669"/>
    <property type="project" value="UniProtKB-EC"/>
</dbReference>
<keyword evidence="3 12" id="KW-0031">Aminopeptidase</keyword>
<feature type="site" description="Transition state stabilizer" evidence="11">
    <location>
        <position position="417"/>
    </location>
</feature>
<dbReference type="GO" id="GO:0006508">
    <property type="term" value="P:proteolysis"/>
    <property type="evidence" value="ECO:0007669"/>
    <property type="project" value="UniProtKB-KW"/>
</dbReference>
<accession>A0A5C6Q360</accession>
<sequence length="895" mass="102403">MIAALLRKNRMNKSNYNSDSFLSTLFFSVLLFSTNAISVSTENFKLSNDIVPLSQIVELKLNPELDGYSGTTTIEINITKATQNIKLYSKNLLISSAIIKNKNNKNKTTLLTVGSTSQYDIISLPTKNTLPKGIYQLSLSFDGKYSDTGNGLFKVTEKNNNYLFTQFQAMLARSVFPSFDQPNFKIPFQLKVNVPKGYLVVSNTPQIQLISHNDWHTFVFEPTAPIYTDVLAFSVGKFDSVDIPEMKIPSKLYVVKGKLPQTTYAIKHIGKIFKEVESFFTIEYPYKKLDMVAVPNYSNAAMEHVGLIYFKEDFILLDDTPSIRQQKYSLKLIAHEIAHMWFGNLVTMQWWNDLWLNESFAEWLAHKVVIQIFPELSAELDLPQIRSLSDDNVNNQLPVRRTVKSKADVDSLGGLVYGKGNAILNMVEHYVGEDIFRQAVISYVLEYRNKNASLQDFVKHIEITSKKDLEGFFSSFLEQAGFPLLSLQRNNDKLLISQSPFKTNNQVLTQRIEQKNHNKNKKPQDMSWQVPLMIKFLTDDNIITRSVFLNKESIELTIPKGVKAIFPDANAVGYYRYILPDEDEKFIKNNITRLNDAEKLAWLNNNEHLTKIAKRAYADVLSVKLALLSDLSLNKKIATDIIRDIDYSYTDFIPEAISEEYSRYITRHLSVIFKTVKWNSSKKETIADKALKASLLALAGGRLADKGAIKFAKANYQDVLSEQSSLDSSMSNAVLKVVAANSNEDVYQLFELAYLRTTNSNLKSDILTSMGYFTSLDIVTRYYNFLVSGKVPTDEIGYRFQYPSFNPALRHHVIDYIAVNKDKILKHINQKQWFPYNFYTSCEEDIRIKVNQTFSTWIKDIPGLKEKLNTVDETIKQCIRSRTKNISQLQEQLLK</sequence>
<organism evidence="17 19">
    <name type="scientific">Colwellia hornerae</name>
    <dbReference type="NCBI Taxonomy" id="89402"/>
    <lineage>
        <taxon>Bacteria</taxon>
        <taxon>Pseudomonadati</taxon>
        <taxon>Pseudomonadota</taxon>
        <taxon>Gammaproteobacteria</taxon>
        <taxon>Alteromonadales</taxon>
        <taxon>Colwelliaceae</taxon>
        <taxon>Colwellia</taxon>
    </lineage>
</organism>
<dbReference type="GO" id="GO:0008270">
    <property type="term" value="F:zinc ion binding"/>
    <property type="evidence" value="ECO:0007669"/>
    <property type="project" value="UniProtKB-UniRule"/>
</dbReference>
<feature type="domain" description="Aminopeptidase N-like N-terminal" evidence="15">
    <location>
        <begin position="56"/>
        <end position="226"/>
    </location>
</feature>
<reference evidence="17 19" key="1">
    <citation type="submission" date="2019-07" db="EMBL/GenBank/DDBJ databases">
        <title>Genomes of sea-ice associated Colwellia species.</title>
        <authorList>
            <person name="Bowman J.P."/>
        </authorList>
    </citation>
    <scope>NUCLEOTIDE SEQUENCE [LARGE SCALE GENOMIC DNA]</scope>
    <source>
        <strain evidence="16 18">ACAM 607</strain>
        <strain evidence="17 19">IC036</strain>
    </source>
</reference>
<evidence type="ECO:0000256" key="2">
    <source>
        <dbReference type="ARBA" id="ARBA00010136"/>
    </source>
</evidence>
<evidence type="ECO:0000256" key="4">
    <source>
        <dbReference type="ARBA" id="ARBA00022670"/>
    </source>
</evidence>
<evidence type="ECO:0000256" key="3">
    <source>
        <dbReference type="ARBA" id="ARBA00022438"/>
    </source>
</evidence>
<dbReference type="Pfam" id="PF01433">
    <property type="entry name" value="Peptidase_M1"/>
    <property type="match status" value="1"/>
</dbReference>
<dbReference type="AlphaFoldDB" id="A0A5C6Q360"/>
<dbReference type="SUPFAM" id="SSF55486">
    <property type="entry name" value="Metalloproteases ('zincins'), catalytic domain"/>
    <property type="match status" value="1"/>
</dbReference>
<evidence type="ECO:0000313" key="16">
    <source>
        <dbReference type="EMBL" id="TWX54352.1"/>
    </source>
</evidence>
<dbReference type="OrthoDB" id="100605at2"/>
<name>A0A5C6Q360_9GAMM</name>
<dbReference type="InterPro" id="IPR050344">
    <property type="entry name" value="Peptidase_M1_aminopeptidases"/>
</dbReference>
<feature type="domain" description="ERAP1-like C-terminal" evidence="14">
    <location>
        <begin position="565"/>
        <end position="876"/>
    </location>
</feature>
<comment type="cofactor">
    <cofactor evidence="10 12">
        <name>Zn(2+)</name>
        <dbReference type="ChEBI" id="CHEBI:29105"/>
    </cofactor>
    <text evidence="10 12">Binds 1 zinc ion per subunit.</text>
</comment>
<feature type="binding site" evidence="10">
    <location>
        <position position="339"/>
    </location>
    <ligand>
        <name>Zn(2+)</name>
        <dbReference type="ChEBI" id="CHEBI:29105"/>
        <note>catalytic</note>
    </ligand>
</feature>
<comment type="catalytic activity">
    <reaction evidence="1">
        <text>Release of an N-terminal amino acid, Xaa-|-Yaa- from a peptide, amide or arylamide. Xaa is preferably Ala, but may be most amino acids including Pro (slow action). When a terminal hydrophobic residue is followed by a prolyl residue, the two may be released as an intact Xaa-Pro dipeptide.</text>
        <dbReference type="EC" id="3.4.11.2"/>
    </reaction>
</comment>
<dbReference type="GO" id="GO:0005737">
    <property type="term" value="C:cytoplasm"/>
    <property type="evidence" value="ECO:0007669"/>
    <property type="project" value="TreeGrafter"/>
</dbReference>
<dbReference type="GO" id="GO:0043171">
    <property type="term" value="P:peptide catabolic process"/>
    <property type="evidence" value="ECO:0007669"/>
    <property type="project" value="TreeGrafter"/>
</dbReference>
<comment type="caution">
    <text evidence="17">The sequence shown here is derived from an EMBL/GenBank/DDBJ whole genome shotgun (WGS) entry which is preliminary data.</text>
</comment>
<dbReference type="InterPro" id="IPR034016">
    <property type="entry name" value="M1_APN-typ"/>
</dbReference>
<dbReference type="CDD" id="cd09601">
    <property type="entry name" value="M1_APN-Q_like"/>
    <property type="match status" value="1"/>
</dbReference>
<feature type="binding site" evidence="10">
    <location>
        <position position="358"/>
    </location>
    <ligand>
        <name>Zn(2+)</name>
        <dbReference type="ChEBI" id="CHEBI:29105"/>
        <note>catalytic</note>
    </ligand>
</feature>
<dbReference type="PRINTS" id="PR00756">
    <property type="entry name" value="ALADIPTASE"/>
</dbReference>
<dbReference type="InterPro" id="IPR042097">
    <property type="entry name" value="Aminopeptidase_N-like_N_sf"/>
</dbReference>
<keyword evidence="4 12" id="KW-0645">Protease</keyword>
<dbReference type="InterPro" id="IPR024571">
    <property type="entry name" value="ERAP1-like_C_dom"/>
</dbReference>
<dbReference type="PANTHER" id="PTHR11533">
    <property type="entry name" value="PROTEASE M1 ZINC METALLOPROTEASE"/>
    <property type="match status" value="1"/>
</dbReference>
<dbReference type="GO" id="GO:0016020">
    <property type="term" value="C:membrane"/>
    <property type="evidence" value="ECO:0007669"/>
    <property type="project" value="TreeGrafter"/>
</dbReference>
<evidence type="ECO:0000256" key="9">
    <source>
        <dbReference type="PIRSR" id="PIRSR634016-1"/>
    </source>
</evidence>
<comment type="similarity">
    <text evidence="2 12">Belongs to the peptidase M1 family.</text>
</comment>
<dbReference type="EMBL" id="VOLQ01000048">
    <property type="protein sequence ID" value="TWX63242.1"/>
    <property type="molecule type" value="Genomic_DNA"/>
</dbReference>
<dbReference type="InterPro" id="IPR001930">
    <property type="entry name" value="Peptidase_M1"/>
</dbReference>
<feature type="domain" description="Peptidase M1 membrane alanine aminopeptidase" evidence="13">
    <location>
        <begin position="264"/>
        <end position="476"/>
    </location>
</feature>
<evidence type="ECO:0000259" key="14">
    <source>
        <dbReference type="Pfam" id="PF11838"/>
    </source>
</evidence>
<evidence type="ECO:0000256" key="5">
    <source>
        <dbReference type="ARBA" id="ARBA00022723"/>
    </source>
</evidence>
<keyword evidence="7 10" id="KW-0862">Zinc</keyword>
<dbReference type="Pfam" id="PF17900">
    <property type="entry name" value="Peptidase_M1_N"/>
    <property type="match status" value="1"/>
</dbReference>
<dbReference type="Pfam" id="PF11838">
    <property type="entry name" value="ERAP1_C"/>
    <property type="match status" value="1"/>
</dbReference>
<evidence type="ECO:0000313" key="17">
    <source>
        <dbReference type="EMBL" id="TWX63242.1"/>
    </source>
</evidence>
<dbReference type="EC" id="3.4.11.-" evidence="12"/>
<evidence type="ECO:0000259" key="15">
    <source>
        <dbReference type="Pfam" id="PF17900"/>
    </source>
</evidence>
<dbReference type="GO" id="GO:0042277">
    <property type="term" value="F:peptide binding"/>
    <property type="evidence" value="ECO:0007669"/>
    <property type="project" value="TreeGrafter"/>
</dbReference>
<evidence type="ECO:0000256" key="12">
    <source>
        <dbReference type="RuleBase" id="RU364040"/>
    </source>
</evidence>
<evidence type="ECO:0000256" key="6">
    <source>
        <dbReference type="ARBA" id="ARBA00022801"/>
    </source>
</evidence>
<evidence type="ECO:0000313" key="19">
    <source>
        <dbReference type="Proteomes" id="UP000321917"/>
    </source>
</evidence>
<dbReference type="EMBL" id="VOLR01000036">
    <property type="protein sequence ID" value="TWX54352.1"/>
    <property type="molecule type" value="Genomic_DNA"/>
</dbReference>
<dbReference type="Gene3D" id="2.60.40.1730">
    <property type="entry name" value="tricorn interacting facor f3 domain"/>
    <property type="match status" value="1"/>
</dbReference>
<dbReference type="InterPro" id="IPR027268">
    <property type="entry name" value="Peptidase_M4/M1_CTD_sf"/>
</dbReference>
<dbReference type="InterPro" id="IPR045357">
    <property type="entry name" value="Aminopeptidase_N-like_N"/>
</dbReference>
<keyword evidence="18" id="KW-1185">Reference proteome</keyword>
<dbReference type="Proteomes" id="UP000321525">
    <property type="component" value="Unassembled WGS sequence"/>
</dbReference>
<evidence type="ECO:0000256" key="7">
    <source>
        <dbReference type="ARBA" id="ARBA00022833"/>
    </source>
</evidence>
<dbReference type="Proteomes" id="UP000321917">
    <property type="component" value="Unassembled WGS sequence"/>
</dbReference>
<evidence type="ECO:0000256" key="1">
    <source>
        <dbReference type="ARBA" id="ARBA00000098"/>
    </source>
</evidence>
<dbReference type="GO" id="GO:0070006">
    <property type="term" value="F:metalloaminopeptidase activity"/>
    <property type="evidence" value="ECO:0007669"/>
    <property type="project" value="TreeGrafter"/>
</dbReference>
<dbReference type="Gene3D" id="1.25.50.20">
    <property type="match status" value="1"/>
</dbReference>
<dbReference type="Gene3D" id="1.10.390.10">
    <property type="entry name" value="Neutral Protease Domain 2"/>
    <property type="match status" value="1"/>
</dbReference>
<keyword evidence="5 10" id="KW-0479">Metal-binding</keyword>
<evidence type="ECO:0000259" key="13">
    <source>
        <dbReference type="Pfam" id="PF01433"/>
    </source>
</evidence>
<dbReference type="Gene3D" id="2.60.40.1910">
    <property type="match status" value="1"/>
</dbReference>
<evidence type="ECO:0000256" key="10">
    <source>
        <dbReference type="PIRSR" id="PIRSR634016-3"/>
    </source>
</evidence>
<dbReference type="PANTHER" id="PTHR11533:SF174">
    <property type="entry name" value="PUROMYCIN-SENSITIVE AMINOPEPTIDASE-RELATED"/>
    <property type="match status" value="1"/>
</dbReference>
<dbReference type="InterPro" id="IPR014782">
    <property type="entry name" value="Peptidase_M1_dom"/>
</dbReference>
<evidence type="ECO:0000256" key="11">
    <source>
        <dbReference type="PIRSR" id="PIRSR634016-4"/>
    </source>
</evidence>
<keyword evidence="6 12" id="KW-0378">Hydrolase</keyword>
<dbReference type="SUPFAM" id="SSF63737">
    <property type="entry name" value="Leukotriene A4 hydrolase N-terminal domain"/>
    <property type="match status" value="1"/>
</dbReference>
<dbReference type="GO" id="GO:0005615">
    <property type="term" value="C:extracellular space"/>
    <property type="evidence" value="ECO:0007669"/>
    <property type="project" value="TreeGrafter"/>
</dbReference>
<gene>
    <name evidence="16" type="ORF">ESZ26_17865</name>
    <name evidence="17" type="ORF">ESZ27_17450</name>
</gene>
<evidence type="ECO:0000313" key="18">
    <source>
        <dbReference type="Proteomes" id="UP000321525"/>
    </source>
</evidence>